<dbReference type="Proteomes" id="UP001320148">
    <property type="component" value="Chromosome"/>
</dbReference>
<sequence length="221" mass="24570">MKRIALLLIALVLLSGCSMFKPSQTVVLSPRLPELDHNNFAVLPFADKRPAERDNFGFSVPEVVADAFETAFAKSGYTMVERDLIEKALEEMAFSYMGNIEDAQLKQLGQLTNASVIVLGRVRDFKKAKYERVKGKMKTVSCTTLSYSVKAIHVETGEIMWKGAITRSSGFKDDMFAPCDCNGVRFAERTSKTLVKKILSQTDSALKKESGEYDMFPSLGD</sequence>
<proteinExistence type="predicted"/>
<name>A0ABN6F8N5_9BACT</name>
<dbReference type="EMBL" id="AP024488">
    <property type="protein sequence ID" value="BCS98699.1"/>
    <property type="molecule type" value="Genomic_DNA"/>
</dbReference>
<keyword evidence="3" id="KW-1185">Reference proteome</keyword>
<reference evidence="2 3" key="1">
    <citation type="submission" date="2021-02" db="EMBL/GenBank/DDBJ databases">
        <title>Complete genome of Desulfoluna sp. strain ASN36.</title>
        <authorList>
            <person name="Takahashi A."/>
            <person name="Kojima H."/>
            <person name="Fukui M."/>
        </authorList>
    </citation>
    <scope>NUCLEOTIDE SEQUENCE [LARGE SCALE GENOMIC DNA]</scope>
    <source>
        <strain evidence="2 3">ASN36</strain>
    </source>
</reference>
<evidence type="ECO:0008006" key="4">
    <source>
        <dbReference type="Google" id="ProtNLM"/>
    </source>
</evidence>
<dbReference type="PROSITE" id="PS51257">
    <property type="entry name" value="PROKAR_LIPOPROTEIN"/>
    <property type="match status" value="1"/>
</dbReference>
<evidence type="ECO:0000313" key="2">
    <source>
        <dbReference type="EMBL" id="BCS98699.1"/>
    </source>
</evidence>
<dbReference type="RefSeq" id="WP_236890080.1">
    <property type="nucleotide sequence ID" value="NZ_AP024488.1"/>
</dbReference>
<evidence type="ECO:0000313" key="3">
    <source>
        <dbReference type="Proteomes" id="UP001320148"/>
    </source>
</evidence>
<dbReference type="InterPro" id="IPR005534">
    <property type="entry name" value="Curli_assmbl/transp-comp_CsgG"/>
</dbReference>
<organism evidence="2 3">
    <name type="scientific">Desulfoluna limicola</name>
    <dbReference type="NCBI Taxonomy" id="2810562"/>
    <lineage>
        <taxon>Bacteria</taxon>
        <taxon>Pseudomonadati</taxon>
        <taxon>Thermodesulfobacteriota</taxon>
        <taxon>Desulfobacteria</taxon>
        <taxon>Desulfobacterales</taxon>
        <taxon>Desulfolunaceae</taxon>
        <taxon>Desulfoluna</taxon>
    </lineage>
</organism>
<keyword evidence="1" id="KW-0732">Signal</keyword>
<accession>A0ABN6F8N5</accession>
<feature type="chain" id="PRO_5045193721" description="Lipoprotein" evidence="1">
    <location>
        <begin position="21"/>
        <end position="221"/>
    </location>
</feature>
<gene>
    <name evidence="2" type="ORF">DSLASN_43310</name>
</gene>
<dbReference type="Gene3D" id="3.40.50.10610">
    <property type="entry name" value="ABC-type transport auxiliary lipoprotein component"/>
    <property type="match status" value="1"/>
</dbReference>
<protein>
    <recommendedName>
        <fullName evidence="4">Lipoprotein</fullName>
    </recommendedName>
</protein>
<evidence type="ECO:0000256" key="1">
    <source>
        <dbReference type="SAM" id="SignalP"/>
    </source>
</evidence>
<dbReference type="Pfam" id="PF03783">
    <property type="entry name" value="CsgG"/>
    <property type="match status" value="1"/>
</dbReference>
<feature type="signal peptide" evidence="1">
    <location>
        <begin position="1"/>
        <end position="20"/>
    </location>
</feature>